<accession>A0AAV8ZPS8</accession>
<evidence type="ECO:0000313" key="3">
    <source>
        <dbReference type="Proteomes" id="UP001162156"/>
    </source>
</evidence>
<sequence length="198" mass="22385">MRNAKASDLNVSPGARNLKIEKNISAEDCKKRWRNIKDTYMKIRRTTNPTGSTATLKSMWPLLSEMSFIDNAPYQKRSDDNTQILEILMQRSDDREKIMENIKSSESDAIVRNPGLLFFKSMGITVNTFESELIAEAKSRIFGIVNELEIRSIRTKKPDSTSPDNSSRAGTYTSDTLSDGGTYYSYLSLFSDGELTQL</sequence>
<dbReference type="Pfam" id="PF10545">
    <property type="entry name" value="MADF_DNA_bdg"/>
    <property type="match status" value="1"/>
</dbReference>
<name>A0AAV8ZPS8_9CUCU</name>
<feature type="domain" description="MADF" evidence="1">
    <location>
        <begin position="20"/>
        <end position="69"/>
    </location>
</feature>
<organism evidence="2 3">
    <name type="scientific">Rhamnusium bicolor</name>
    <dbReference type="NCBI Taxonomy" id="1586634"/>
    <lineage>
        <taxon>Eukaryota</taxon>
        <taxon>Metazoa</taxon>
        <taxon>Ecdysozoa</taxon>
        <taxon>Arthropoda</taxon>
        <taxon>Hexapoda</taxon>
        <taxon>Insecta</taxon>
        <taxon>Pterygota</taxon>
        <taxon>Neoptera</taxon>
        <taxon>Endopterygota</taxon>
        <taxon>Coleoptera</taxon>
        <taxon>Polyphaga</taxon>
        <taxon>Cucujiformia</taxon>
        <taxon>Chrysomeloidea</taxon>
        <taxon>Cerambycidae</taxon>
        <taxon>Lepturinae</taxon>
        <taxon>Rhagiini</taxon>
        <taxon>Rhamnusium</taxon>
    </lineage>
</organism>
<dbReference type="EMBL" id="JANEYF010000704">
    <property type="protein sequence ID" value="KAJ8968442.1"/>
    <property type="molecule type" value="Genomic_DNA"/>
</dbReference>
<protein>
    <recommendedName>
        <fullName evidence="1">MADF domain-containing protein</fullName>
    </recommendedName>
</protein>
<keyword evidence="3" id="KW-1185">Reference proteome</keyword>
<dbReference type="AlphaFoldDB" id="A0AAV8ZPS8"/>
<evidence type="ECO:0000259" key="1">
    <source>
        <dbReference type="Pfam" id="PF10545"/>
    </source>
</evidence>
<proteinExistence type="predicted"/>
<dbReference type="InterPro" id="IPR006578">
    <property type="entry name" value="MADF-dom"/>
</dbReference>
<comment type="caution">
    <text evidence="2">The sequence shown here is derived from an EMBL/GenBank/DDBJ whole genome shotgun (WGS) entry which is preliminary data.</text>
</comment>
<gene>
    <name evidence="2" type="ORF">NQ314_002301</name>
</gene>
<dbReference type="Proteomes" id="UP001162156">
    <property type="component" value="Unassembled WGS sequence"/>
</dbReference>
<reference evidence="2" key="1">
    <citation type="journal article" date="2023" name="Insect Mol. Biol.">
        <title>Genome sequencing provides insights into the evolution of gene families encoding plant cell wall-degrading enzymes in longhorned beetles.</title>
        <authorList>
            <person name="Shin N.R."/>
            <person name="Okamura Y."/>
            <person name="Kirsch R."/>
            <person name="Pauchet Y."/>
        </authorList>
    </citation>
    <scope>NUCLEOTIDE SEQUENCE</scope>
    <source>
        <strain evidence="2">RBIC_L_NR</strain>
    </source>
</reference>
<evidence type="ECO:0000313" key="2">
    <source>
        <dbReference type="EMBL" id="KAJ8968442.1"/>
    </source>
</evidence>